<dbReference type="CDD" id="cd02808">
    <property type="entry name" value="GltS_FMN"/>
    <property type="match status" value="1"/>
</dbReference>
<sequence length="433" mass="45876">MVTGSSQIWAPWVMDDIHSKAELGRYRIRGFSSFQNVTHFDDLTFLSTGLTRFPLEGYKERCNTRTIIGGLNAEQPLVLETPIYISGMSYGALSANAKIALGKAARMIGSASCTGDGGMLQGERDASDKLVYQVLPSRYGFNPHHLAGAQAVEIVVGQGAKPGTGGMLMGIKVQGDVAEMRDLPQGIDQRSPARHPDWLGPDDLAVKIEQIREATDWRVPVHVKLGACRVDDDVKLAAKAGADAIVIDSMVAGTGASAEVLIEHSGIPTVPAIVMAREALRELGLYGKVSLIASGGIRHGADAAKALALGADAVAIGLGALIALNCNKEIPESNFPEEIGVEAGLCHHCHTGKCPVGIATQDPLLTQRLDPDEGAERVANYINSMTMEMTLLTRSLGKSDVHSLEPEDLAALTLEASAMARIPLVGTNKVFGE</sequence>
<dbReference type="Pfam" id="PF01645">
    <property type="entry name" value="Glu_synthase"/>
    <property type="match status" value="1"/>
</dbReference>
<dbReference type="PANTHER" id="PTHR43819">
    <property type="entry name" value="ARCHAEAL-TYPE GLUTAMATE SYNTHASE [NADPH]"/>
    <property type="match status" value="1"/>
</dbReference>
<evidence type="ECO:0000256" key="1">
    <source>
        <dbReference type="ARBA" id="ARBA00009716"/>
    </source>
</evidence>
<dbReference type="PANTHER" id="PTHR43819:SF1">
    <property type="entry name" value="ARCHAEAL-TYPE GLUTAMATE SYNTHASE [NADPH]"/>
    <property type="match status" value="1"/>
</dbReference>
<dbReference type="PIRSF" id="PIRSF006429">
    <property type="entry name" value="GOGAT_lg_2"/>
    <property type="match status" value="1"/>
</dbReference>
<evidence type="ECO:0000313" key="4">
    <source>
        <dbReference type="EMBL" id="SUZ58881.1"/>
    </source>
</evidence>
<dbReference type="AlphaFoldDB" id="A0A381NW81"/>
<comment type="similarity">
    <text evidence="1">Belongs to the glutamate synthase family.</text>
</comment>
<dbReference type="GO" id="GO:0015930">
    <property type="term" value="F:glutamate synthase activity"/>
    <property type="evidence" value="ECO:0007669"/>
    <property type="project" value="InterPro"/>
</dbReference>
<proteinExistence type="inferred from homology"/>
<accession>A0A381NW81</accession>
<gene>
    <name evidence="4" type="ORF">METZ01_LOCUS11735</name>
</gene>
<organism evidence="4">
    <name type="scientific">marine metagenome</name>
    <dbReference type="NCBI Taxonomy" id="408172"/>
    <lineage>
        <taxon>unclassified sequences</taxon>
        <taxon>metagenomes</taxon>
        <taxon>ecological metagenomes</taxon>
    </lineage>
</organism>
<evidence type="ECO:0000256" key="2">
    <source>
        <dbReference type="ARBA" id="ARBA00023002"/>
    </source>
</evidence>
<evidence type="ECO:0000259" key="3">
    <source>
        <dbReference type="Pfam" id="PF01645"/>
    </source>
</evidence>
<dbReference type="SUPFAM" id="SSF51395">
    <property type="entry name" value="FMN-linked oxidoreductases"/>
    <property type="match status" value="1"/>
</dbReference>
<reference evidence="4" key="1">
    <citation type="submission" date="2018-05" db="EMBL/GenBank/DDBJ databases">
        <authorList>
            <person name="Lanie J.A."/>
            <person name="Ng W.-L."/>
            <person name="Kazmierczak K.M."/>
            <person name="Andrzejewski T.M."/>
            <person name="Davidsen T.M."/>
            <person name="Wayne K.J."/>
            <person name="Tettelin H."/>
            <person name="Glass J.I."/>
            <person name="Rusch D."/>
            <person name="Podicherti R."/>
            <person name="Tsui H.-C.T."/>
            <person name="Winkler M.E."/>
        </authorList>
    </citation>
    <scope>NUCLEOTIDE SEQUENCE</scope>
</reference>
<dbReference type="InterPro" id="IPR043578">
    <property type="entry name" value="GltB_archl_type"/>
</dbReference>
<dbReference type="GO" id="GO:0006537">
    <property type="term" value="P:glutamate biosynthetic process"/>
    <property type="evidence" value="ECO:0007669"/>
    <property type="project" value="InterPro"/>
</dbReference>
<dbReference type="Gene3D" id="3.20.20.70">
    <property type="entry name" value="Aldolase class I"/>
    <property type="match status" value="1"/>
</dbReference>
<feature type="domain" description="Glutamate synthase" evidence="3">
    <location>
        <begin position="68"/>
        <end position="398"/>
    </location>
</feature>
<dbReference type="InterPro" id="IPR024188">
    <property type="entry name" value="GltB"/>
</dbReference>
<dbReference type="PIRSF" id="PIRSF500061">
    <property type="entry name" value="GOGAT_lg2_archl"/>
    <property type="match status" value="1"/>
</dbReference>
<dbReference type="InterPro" id="IPR013785">
    <property type="entry name" value="Aldolase_TIM"/>
</dbReference>
<dbReference type="EMBL" id="UINC01000647">
    <property type="protein sequence ID" value="SUZ58881.1"/>
    <property type="molecule type" value="Genomic_DNA"/>
</dbReference>
<protein>
    <recommendedName>
        <fullName evidence="3">Glutamate synthase domain-containing protein</fullName>
    </recommendedName>
</protein>
<dbReference type="InterPro" id="IPR002932">
    <property type="entry name" value="Glu_synthdom"/>
</dbReference>
<name>A0A381NW81_9ZZZZ</name>
<keyword evidence="2" id="KW-0560">Oxidoreductase</keyword>